<dbReference type="eggNOG" id="ENOG5030RWE">
    <property type="taxonomic scope" value="Bacteria"/>
</dbReference>
<evidence type="ECO:0000313" key="2">
    <source>
        <dbReference type="EMBL" id="EOH81012.1"/>
    </source>
</evidence>
<dbReference type="OrthoDB" id="2186991at2"/>
<dbReference type="PATRIC" id="fig|1158601.3.peg.1028"/>
<reference evidence="2 4" key="1">
    <citation type="submission" date="2013-02" db="EMBL/GenBank/DDBJ databases">
        <title>The Genome Sequence of Enterococcus malodoratus ATCC_43197.</title>
        <authorList>
            <consortium name="The Broad Institute Genome Sequencing Platform"/>
            <consortium name="The Broad Institute Genome Sequencing Center for Infectious Disease"/>
            <person name="Earl A.M."/>
            <person name="Gilmore M.S."/>
            <person name="Lebreton F."/>
            <person name="Walker B."/>
            <person name="Young S.K."/>
            <person name="Zeng Q."/>
            <person name="Gargeya S."/>
            <person name="Fitzgerald M."/>
            <person name="Haas B."/>
            <person name="Abouelleil A."/>
            <person name="Alvarado L."/>
            <person name="Arachchi H.M."/>
            <person name="Berlin A.M."/>
            <person name="Chapman S.B."/>
            <person name="Dewar J."/>
            <person name="Goldberg J."/>
            <person name="Griggs A."/>
            <person name="Gujja S."/>
            <person name="Hansen M."/>
            <person name="Howarth C."/>
            <person name="Imamovic A."/>
            <person name="Larimer J."/>
            <person name="McCowan C."/>
            <person name="Murphy C."/>
            <person name="Neiman D."/>
            <person name="Pearson M."/>
            <person name="Priest M."/>
            <person name="Roberts A."/>
            <person name="Saif S."/>
            <person name="Shea T."/>
            <person name="Sisk P."/>
            <person name="Sykes S."/>
            <person name="Wortman J."/>
            <person name="Nusbaum C."/>
            <person name="Birren B."/>
        </authorList>
    </citation>
    <scope>NUCLEOTIDE SEQUENCE [LARGE SCALE GENOMIC DNA]</scope>
    <source>
        <strain evidence="2 4">ATCC 43197</strain>
    </source>
</reference>
<dbReference type="Proteomes" id="UP000013783">
    <property type="component" value="Unassembled WGS sequence"/>
</dbReference>
<accession>R2P9S8</accession>
<gene>
    <name evidence="3" type="ORF">I585_00988</name>
    <name evidence="2" type="ORF">UAI_01056</name>
</gene>
<dbReference type="EMBL" id="AJAK01000007">
    <property type="protein sequence ID" value="EOH81012.1"/>
    <property type="molecule type" value="Genomic_DNA"/>
</dbReference>
<reference evidence="3 5" key="2">
    <citation type="submission" date="2013-03" db="EMBL/GenBank/DDBJ databases">
        <title>The Genome Sequence of Enterococcus malodoratus ATCC_43197 (PacBio/Illumina hybrid assembly).</title>
        <authorList>
            <consortium name="The Broad Institute Genomics Platform"/>
            <consortium name="The Broad Institute Genome Sequencing Center for Infectious Disease"/>
            <person name="Earl A."/>
            <person name="Russ C."/>
            <person name="Gilmore M."/>
            <person name="Surin D."/>
            <person name="Walker B."/>
            <person name="Young S."/>
            <person name="Zeng Q."/>
            <person name="Gargeya S."/>
            <person name="Fitzgerald M."/>
            <person name="Haas B."/>
            <person name="Abouelleil A."/>
            <person name="Allen A.W."/>
            <person name="Alvarado L."/>
            <person name="Arachchi H.M."/>
            <person name="Berlin A.M."/>
            <person name="Chapman S.B."/>
            <person name="Gainer-Dewar J."/>
            <person name="Goldberg J."/>
            <person name="Griggs A."/>
            <person name="Gujja S."/>
            <person name="Hansen M."/>
            <person name="Howarth C."/>
            <person name="Imamovic A."/>
            <person name="Ireland A."/>
            <person name="Larimer J."/>
            <person name="McCowan C."/>
            <person name="Murphy C."/>
            <person name="Pearson M."/>
            <person name="Poon T.W."/>
            <person name="Priest M."/>
            <person name="Roberts A."/>
            <person name="Saif S."/>
            <person name="Shea T."/>
            <person name="Sisk P."/>
            <person name="Sykes S."/>
            <person name="Wortman J."/>
            <person name="Nusbaum C."/>
            <person name="Birren B."/>
        </authorList>
    </citation>
    <scope>NUCLEOTIDE SEQUENCE [LARGE SCALE GENOMIC DNA]</scope>
    <source>
        <strain evidence="3 5">ATCC 43197</strain>
    </source>
</reference>
<dbReference type="AlphaFoldDB" id="R2P9S8"/>
<evidence type="ECO:0000256" key="1">
    <source>
        <dbReference type="SAM" id="MobiDB-lite"/>
    </source>
</evidence>
<name>R2P9S8_9ENTE</name>
<organism evidence="2 4">
    <name type="scientific">Enterococcus malodoratus ATCC 43197</name>
    <dbReference type="NCBI Taxonomy" id="1158601"/>
    <lineage>
        <taxon>Bacteria</taxon>
        <taxon>Bacillati</taxon>
        <taxon>Bacillota</taxon>
        <taxon>Bacilli</taxon>
        <taxon>Lactobacillales</taxon>
        <taxon>Enterococcaceae</taxon>
        <taxon>Enterococcus</taxon>
    </lineage>
</organism>
<comment type="caution">
    <text evidence="2">The sequence shown here is derived from an EMBL/GenBank/DDBJ whole genome shotgun (WGS) entry which is preliminary data.</text>
</comment>
<dbReference type="Proteomes" id="UP000014148">
    <property type="component" value="Unassembled WGS sequence"/>
</dbReference>
<sequence>MKLIEIKREYELNQNTFYGWLKENQIIVKEMTGYVIGPNALEGMETKTNRRVTEDGEVLITTQVVIDNQKIPQLIEQYEKSGLPRLFSSQSQKNGTKRNSNNESAEHLEKRIDILEKQVYIFTEQLSTFIKQSTREHE</sequence>
<evidence type="ECO:0000313" key="3">
    <source>
        <dbReference type="EMBL" id="EOT69522.1"/>
    </source>
</evidence>
<feature type="region of interest" description="Disordered" evidence="1">
    <location>
        <begin position="86"/>
        <end position="106"/>
    </location>
</feature>
<proteinExistence type="predicted"/>
<dbReference type="EMBL" id="ASWA01000002">
    <property type="protein sequence ID" value="EOT69522.1"/>
    <property type="molecule type" value="Genomic_DNA"/>
</dbReference>
<protein>
    <submittedName>
        <fullName evidence="2">Uncharacterized protein</fullName>
    </submittedName>
</protein>
<feature type="compositionally biased region" description="Polar residues" evidence="1">
    <location>
        <begin position="87"/>
        <end position="103"/>
    </location>
</feature>
<keyword evidence="5" id="KW-1185">Reference proteome</keyword>
<evidence type="ECO:0000313" key="4">
    <source>
        <dbReference type="Proteomes" id="UP000013783"/>
    </source>
</evidence>
<dbReference type="RefSeq" id="WP_010739927.1">
    <property type="nucleotide sequence ID" value="NZ_KB946249.1"/>
</dbReference>
<evidence type="ECO:0000313" key="5">
    <source>
        <dbReference type="Proteomes" id="UP000014148"/>
    </source>
</evidence>